<dbReference type="EMBL" id="JAWXYG010000013">
    <property type="protein sequence ID" value="KAK4255652.1"/>
    <property type="molecule type" value="Genomic_DNA"/>
</dbReference>
<evidence type="ECO:0000313" key="1">
    <source>
        <dbReference type="EMBL" id="KAK4255652.1"/>
    </source>
</evidence>
<gene>
    <name evidence="1" type="ORF">QN277_008625</name>
</gene>
<dbReference type="AlphaFoldDB" id="A0AAE1M6U8"/>
<comment type="caution">
    <text evidence="1">The sequence shown here is derived from an EMBL/GenBank/DDBJ whole genome shotgun (WGS) entry which is preliminary data.</text>
</comment>
<name>A0AAE1M6U8_9FABA</name>
<keyword evidence="2" id="KW-1185">Reference proteome</keyword>
<proteinExistence type="predicted"/>
<evidence type="ECO:0000313" key="2">
    <source>
        <dbReference type="Proteomes" id="UP001293593"/>
    </source>
</evidence>
<accession>A0AAE1M6U8</accession>
<organism evidence="1 2">
    <name type="scientific">Acacia crassicarpa</name>
    <name type="common">northern wattle</name>
    <dbReference type="NCBI Taxonomy" id="499986"/>
    <lineage>
        <taxon>Eukaryota</taxon>
        <taxon>Viridiplantae</taxon>
        <taxon>Streptophyta</taxon>
        <taxon>Embryophyta</taxon>
        <taxon>Tracheophyta</taxon>
        <taxon>Spermatophyta</taxon>
        <taxon>Magnoliopsida</taxon>
        <taxon>eudicotyledons</taxon>
        <taxon>Gunneridae</taxon>
        <taxon>Pentapetalae</taxon>
        <taxon>rosids</taxon>
        <taxon>fabids</taxon>
        <taxon>Fabales</taxon>
        <taxon>Fabaceae</taxon>
        <taxon>Caesalpinioideae</taxon>
        <taxon>mimosoid clade</taxon>
        <taxon>Acacieae</taxon>
        <taxon>Acacia</taxon>
    </lineage>
</organism>
<reference evidence="1" key="1">
    <citation type="submission" date="2023-10" db="EMBL/GenBank/DDBJ databases">
        <title>Chromosome-level genome of the transformable northern wattle, Acacia crassicarpa.</title>
        <authorList>
            <person name="Massaro I."/>
            <person name="Sinha N.R."/>
            <person name="Poethig S."/>
            <person name="Leichty A.R."/>
        </authorList>
    </citation>
    <scope>NUCLEOTIDE SEQUENCE</scope>
    <source>
        <strain evidence="1">Acra3RX</strain>
        <tissue evidence="1">Leaf</tissue>
    </source>
</reference>
<dbReference type="Proteomes" id="UP001293593">
    <property type="component" value="Unassembled WGS sequence"/>
</dbReference>
<sequence>MTFSVFQLRGAFLILIIPAVIKKMLSAGGWPLQRNASQGNDQGITFLECRWILQLYPFSLRAKLLATNFCSQLNRWLHLSCREHFLSSVKSSNYLWYLI</sequence>
<protein>
    <submittedName>
        <fullName evidence="1">Uncharacterized protein</fullName>
    </submittedName>
</protein>